<dbReference type="HAMAP" id="MF_00047">
    <property type="entry name" value="Dala_Dala_lig"/>
    <property type="match status" value="1"/>
</dbReference>
<evidence type="ECO:0000256" key="24">
    <source>
        <dbReference type="PIRSR" id="PIRSR039102-2"/>
    </source>
</evidence>
<evidence type="ECO:0000256" key="15">
    <source>
        <dbReference type="ARBA" id="ARBA00023211"/>
    </source>
</evidence>
<dbReference type="GO" id="GO:0005829">
    <property type="term" value="C:cytosol"/>
    <property type="evidence" value="ECO:0007669"/>
    <property type="project" value="TreeGrafter"/>
</dbReference>
<name>A0A7G6E0M4_THEFR</name>
<dbReference type="InterPro" id="IPR011095">
    <property type="entry name" value="Dala_Dala_lig_C"/>
</dbReference>
<comment type="subcellular location">
    <subcellularLocation>
        <location evidence="3 22">Cytoplasm</location>
    </subcellularLocation>
</comment>
<keyword evidence="10 24" id="KW-0547">Nucleotide-binding</keyword>
<dbReference type="InterPro" id="IPR013815">
    <property type="entry name" value="ATP_grasp_subdomain_1"/>
</dbReference>
<evidence type="ECO:0000256" key="19">
    <source>
        <dbReference type="ARBA" id="ARBA00068427"/>
    </source>
</evidence>
<comment type="pathway">
    <text evidence="18">Glycan biosynthesis.</text>
</comment>
<evidence type="ECO:0000256" key="25">
    <source>
        <dbReference type="PIRSR" id="PIRSR039102-3"/>
    </source>
</evidence>
<dbReference type="UniPathway" id="UPA00219"/>
<protein>
    <recommendedName>
        <fullName evidence="19 22">D-alanine--D-alanine ligase</fullName>
        <ecNumber evidence="6 22">6.3.2.4</ecNumber>
    </recommendedName>
    <alternativeName>
        <fullName evidence="21 22">D-Ala-D-Ala ligase</fullName>
    </alternativeName>
    <alternativeName>
        <fullName evidence="20 22">D-alanylalanine synthetase</fullName>
    </alternativeName>
</protein>
<evidence type="ECO:0000256" key="21">
    <source>
        <dbReference type="ARBA" id="ARBA00077154"/>
    </source>
</evidence>
<feature type="binding site" evidence="24">
    <location>
        <begin position="181"/>
        <end position="183"/>
    </location>
    <ligand>
        <name>ATP</name>
        <dbReference type="ChEBI" id="CHEBI:30616"/>
    </ligand>
</feature>
<feature type="binding site" evidence="25">
    <location>
        <position position="313"/>
    </location>
    <ligand>
        <name>Mg(2+)</name>
        <dbReference type="ChEBI" id="CHEBI:18420"/>
        <label>1</label>
    </ligand>
</feature>
<dbReference type="GO" id="GO:0008716">
    <property type="term" value="F:D-alanine-D-alanine ligase activity"/>
    <property type="evidence" value="ECO:0007669"/>
    <property type="project" value="UniProtKB-UniRule"/>
</dbReference>
<feature type="active site" evidence="23">
    <location>
        <position position="324"/>
    </location>
</feature>
<evidence type="ECO:0000256" key="23">
    <source>
        <dbReference type="PIRSR" id="PIRSR039102-1"/>
    </source>
</evidence>
<evidence type="ECO:0000256" key="10">
    <source>
        <dbReference type="ARBA" id="ARBA00022741"/>
    </source>
</evidence>
<dbReference type="GO" id="GO:0046872">
    <property type="term" value="F:metal ion binding"/>
    <property type="evidence" value="ECO:0007669"/>
    <property type="project" value="UniProtKB-KW"/>
</dbReference>
<sequence>MKKVKVALLFGGRSGEHEVSRNSAYSVAKALSDKYDVFAIGISKEGEWYGPVPLEDIKQFVPEHYADKKITILPHPASGGTIYQLPGLKPVHQAEVFFPVLHGTFGEDGTIQGLLDLAQVPYVGAGVLSSSVGMDKIFMKKIFAEAGLPQVPYLYFLRTLIDNHIDKIITEIEEKLGYPCFVKPANLGSSVGISKAVNRGQLEEALKKAARYDRKVIVEKGLSVRELEVSVLGNDQPRASLPGEIVPCNEFYDYRAKYIDDRSALYIPASVPEEAVKRLQELAVAAFKALDCAGLSRVDFFLTKDTNEILINEINTMPGFTTISMYPKLWEYSGLPITELVDELVRLAVERFADKKRNITTYEE</sequence>
<dbReference type="NCBIfam" id="NF002528">
    <property type="entry name" value="PRK01966.1-4"/>
    <property type="match status" value="1"/>
</dbReference>
<accession>A0A7G6E0M4</accession>
<comment type="function">
    <text evidence="2 22">Cell wall formation.</text>
</comment>
<dbReference type="NCBIfam" id="NF002526">
    <property type="entry name" value="PRK01966.1-2"/>
    <property type="match status" value="1"/>
</dbReference>
<keyword evidence="29" id="KW-1185">Reference proteome</keyword>
<evidence type="ECO:0000256" key="11">
    <source>
        <dbReference type="ARBA" id="ARBA00022840"/>
    </source>
</evidence>
<dbReference type="EMBL" id="CP045798">
    <property type="protein sequence ID" value="QNB45628.1"/>
    <property type="molecule type" value="Genomic_DNA"/>
</dbReference>
<feature type="binding site" evidence="25">
    <location>
        <position position="313"/>
    </location>
    <ligand>
        <name>Mg(2+)</name>
        <dbReference type="ChEBI" id="CHEBI:18420"/>
        <label>2</label>
    </ligand>
</feature>
<evidence type="ECO:0000256" key="18">
    <source>
        <dbReference type="ARBA" id="ARBA00060592"/>
    </source>
</evidence>
<evidence type="ECO:0000256" key="5">
    <source>
        <dbReference type="ARBA" id="ARBA00010871"/>
    </source>
</evidence>
<keyword evidence="12 25" id="KW-0460">Magnesium</keyword>
<feature type="binding site" evidence="25">
    <location>
        <position position="299"/>
    </location>
    <ligand>
        <name>Mg(2+)</name>
        <dbReference type="ChEBI" id="CHEBI:18420"/>
        <label>1</label>
    </ligand>
</feature>
<dbReference type="Gene3D" id="3.30.1490.20">
    <property type="entry name" value="ATP-grasp fold, A domain"/>
    <property type="match status" value="1"/>
</dbReference>
<dbReference type="PANTHER" id="PTHR23132:SF25">
    <property type="entry name" value="D-ALANINE--D-ALANINE LIGASE A"/>
    <property type="match status" value="1"/>
</dbReference>
<dbReference type="InterPro" id="IPR005905">
    <property type="entry name" value="D_ala_D_ala"/>
</dbReference>
<feature type="active site" evidence="23">
    <location>
        <position position="189"/>
    </location>
</feature>
<dbReference type="PANTHER" id="PTHR23132">
    <property type="entry name" value="D-ALANINE--D-ALANINE LIGASE"/>
    <property type="match status" value="1"/>
</dbReference>
<keyword evidence="14 22" id="KW-0573">Peptidoglycan synthesis</keyword>
<keyword evidence="13 22" id="KW-0133">Cell shape</keyword>
<evidence type="ECO:0000256" key="22">
    <source>
        <dbReference type="HAMAP-Rule" id="MF_00047"/>
    </source>
</evidence>
<dbReference type="Pfam" id="PF07478">
    <property type="entry name" value="Dala_Dala_lig_C"/>
    <property type="match status" value="1"/>
</dbReference>
<dbReference type="Pfam" id="PF01820">
    <property type="entry name" value="Dala_Dala_lig_N"/>
    <property type="match status" value="1"/>
</dbReference>
<comment type="cofactor">
    <cofactor evidence="1">
        <name>Mn(2+)</name>
        <dbReference type="ChEBI" id="CHEBI:29035"/>
    </cofactor>
</comment>
<dbReference type="PROSITE" id="PS00843">
    <property type="entry name" value="DALA_DALA_LIGASE_1"/>
    <property type="match status" value="1"/>
</dbReference>
<evidence type="ECO:0000313" key="28">
    <source>
        <dbReference type="EMBL" id="QNB45628.1"/>
    </source>
</evidence>
<evidence type="ECO:0000256" key="26">
    <source>
        <dbReference type="PROSITE-ProRule" id="PRU00409"/>
    </source>
</evidence>
<comment type="cofactor">
    <cofactor evidence="25">
        <name>Mg(2+)</name>
        <dbReference type="ChEBI" id="CHEBI:18420"/>
    </cofactor>
    <cofactor evidence="25">
        <name>Mn(2+)</name>
        <dbReference type="ChEBI" id="CHEBI:29035"/>
    </cofactor>
    <text evidence="25">Binds 2 magnesium or manganese ions per subunit.</text>
</comment>
<evidence type="ECO:0000256" key="2">
    <source>
        <dbReference type="ARBA" id="ARBA00003921"/>
    </source>
</evidence>
<dbReference type="OrthoDB" id="9813261at2"/>
<dbReference type="KEGG" id="tfr:BR63_04425"/>
<keyword evidence="7 22" id="KW-0963">Cytoplasm</keyword>
<feature type="active site" evidence="23">
    <location>
        <position position="16"/>
    </location>
</feature>
<dbReference type="FunFam" id="3.30.1490.20:FF:000007">
    <property type="entry name" value="D-alanine--D-alanine ligase"/>
    <property type="match status" value="1"/>
</dbReference>
<evidence type="ECO:0000256" key="9">
    <source>
        <dbReference type="ARBA" id="ARBA00022723"/>
    </source>
</evidence>
<keyword evidence="9 25" id="KW-0479">Metal-binding</keyword>
<evidence type="ECO:0000256" key="14">
    <source>
        <dbReference type="ARBA" id="ARBA00022984"/>
    </source>
</evidence>
<dbReference type="GO" id="GO:0071555">
    <property type="term" value="P:cell wall organization"/>
    <property type="evidence" value="ECO:0007669"/>
    <property type="project" value="UniProtKB-KW"/>
</dbReference>
<evidence type="ECO:0000256" key="20">
    <source>
        <dbReference type="ARBA" id="ARBA00076288"/>
    </source>
</evidence>
<dbReference type="PIRSF" id="PIRSF039102">
    <property type="entry name" value="Ddl/VanB"/>
    <property type="match status" value="1"/>
</dbReference>
<dbReference type="NCBIfam" id="TIGR01205">
    <property type="entry name" value="D_ala_D_alaTIGR"/>
    <property type="match status" value="1"/>
</dbReference>
<dbReference type="Gene3D" id="3.30.470.20">
    <property type="entry name" value="ATP-grasp fold, B domain"/>
    <property type="match status" value="1"/>
</dbReference>
<evidence type="ECO:0000256" key="1">
    <source>
        <dbReference type="ARBA" id="ARBA00001936"/>
    </source>
</evidence>
<keyword evidence="16 22" id="KW-0961">Cell wall biogenesis/degradation</keyword>
<dbReference type="EC" id="6.3.2.4" evidence="6 22"/>
<evidence type="ECO:0000259" key="27">
    <source>
        <dbReference type="PROSITE" id="PS50975"/>
    </source>
</evidence>
<evidence type="ECO:0000256" key="16">
    <source>
        <dbReference type="ARBA" id="ARBA00023316"/>
    </source>
</evidence>
<dbReference type="InterPro" id="IPR011127">
    <property type="entry name" value="Dala_Dala_lig_N"/>
</dbReference>
<feature type="binding site" evidence="24">
    <location>
        <begin position="312"/>
        <end position="313"/>
    </location>
    <ligand>
        <name>ATP</name>
        <dbReference type="ChEBI" id="CHEBI:30616"/>
    </ligand>
</feature>
<reference evidence="28 29" key="1">
    <citation type="journal article" date="2019" name="Front. Microbiol.">
        <title>Thermoanaerosceptrum fracticalcis gen. nov. sp. nov., a Novel Fumarate-Fermenting Microorganism From a Deep Fractured Carbonate Aquifer of the US Great Basin.</title>
        <authorList>
            <person name="Hamilton-Brehm S.D."/>
            <person name="Stewart L.E."/>
            <person name="Zavarin M."/>
            <person name="Caldwell M."/>
            <person name="Lawson P.A."/>
            <person name="Onstott T.C."/>
            <person name="Grzymski J."/>
            <person name="Neveux I."/>
            <person name="Lollar B.S."/>
            <person name="Russell C.E."/>
            <person name="Moser D.P."/>
        </authorList>
    </citation>
    <scope>NUCLEOTIDE SEQUENCE [LARGE SCALE GENOMIC DNA]</scope>
    <source>
        <strain evidence="28 29">DRI-13</strain>
    </source>
</reference>
<evidence type="ECO:0000256" key="17">
    <source>
        <dbReference type="ARBA" id="ARBA00047614"/>
    </source>
</evidence>
<dbReference type="Gene3D" id="3.40.50.20">
    <property type="match status" value="1"/>
</dbReference>
<dbReference type="GO" id="GO:0008360">
    <property type="term" value="P:regulation of cell shape"/>
    <property type="evidence" value="ECO:0007669"/>
    <property type="project" value="UniProtKB-KW"/>
</dbReference>
<organism evidence="28 29">
    <name type="scientific">Thermanaerosceptrum fracticalcis</name>
    <dbReference type="NCBI Taxonomy" id="1712410"/>
    <lineage>
        <taxon>Bacteria</taxon>
        <taxon>Bacillati</taxon>
        <taxon>Bacillota</taxon>
        <taxon>Clostridia</taxon>
        <taxon>Eubacteriales</taxon>
        <taxon>Peptococcaceae</taxon>
        <taxon>Thermanaerosceptrum</taxon>
    </lineage>
</organism>
<dbReference type="PROSITE" id="PS00844">
    <property type="entry name" value="DALA_DALA_LIGASE_2"/>
    <property type="match status" value="1"/>
</dbReference>
<dbReference type="RefSeq" id="WP_034419923.1">
    <property type="nucleotide sequence ID" value="NZ_CP045798.1"/>
</dbReference>
<gene>
    <name evidence="22" type="primary">ddl</name>
    <name evidence="28" type="ORF">BR63_04425</name>
</gene>
<feature type="binding site" evidence="25">
    <location>
        <position position="315"/>
    </location>
    <ligand>
        <name>Mg(2+)</name>
        <dbReference type="ChEBI" id="CHEBI:18420"/>
        <label>2</label>
    </ligand>
</feature>
<keyword evidence="8 22" id="KW-0436">Ligase</keyword>
<feature type="binding site" evidence="24">
    <location>
        <begin position="219"/>
        <end position="226"/>
    </location>
    <ligand>
        <name>ATP</name>
        <dbReference type="ChEBI" id="CHEBI:30616"/>
    </ligand>
</feature>
<evidence type="ECO:0000256" key="8">
    <source>
        <dbReference type="ARBA" id="ARBA00022598"/>
    </source>
</evidence>
<dbReference type="AlphaFoldDB" id="A0A7G6E0M4"/>
<dbReference type="InterPro" id="IPR011761">
    <property type="entry name" value="ATP-grasp"/>
</dbReference>
<evidence type="ECO:0000256" key="3">
    <source>
        <dbReference type="ARBA" id="ARBA00004496"/>
    </source>
</evidence>
<dbReference type="SUPFAM" id="SSF56059">
    <property type="entry name" value="Glutathione synthetase ATP-binding domain-like"/>
    <property type="match status" value="1"/>
</dbReference>
<dbReference type="InterPro" id="IPR000291">
    <property type="entry name" value="D-Ala_lig_Van_CS"/>
</dbReference>
<evidence type="ECO:0000256" key="4">
    <source>
        <dbReference type="ARBA" id="ARBA00004752"/>
    </source>
</evidence>
<evidence type="ECO:0000256" key="13">
    <source>
        <dbReference type="ARBA" id="ARBA00022960"/>
    </source>
</evidence>
<evidence type="ECO:0000313" key="29">
    <source>
        <dbReference type="Proteomes" id="UP000515847"/>
    </source>
</evidence>
<dbReference type="PROSITE" id="PS50975">
    <property type="entry name" value="ATP_GRASP"/>
    <property type="match status" value="1"/>
</dbReference>
<evidence type="ECO:0000256" key="6">
    <source>
        <dbReference type="ARBA" id="ARBA00012216"/>
    </source>
</evidence>
<comment type="catalytic activity">
    <reaction evidence="17 22">
        <text>2 D-alanine + ATP = D-alanyl-D-alanine + ADP + phosphate + H(+)</text>
        <dbReference type="Rhea" id="RHEA:11224"/>
        <dbReference type="ChEBI" id="CHEBI:15378"/>
        <dbReference type="ChEBI" id="CHEBI:30616"/>
        <dbReference type="ChEBI" id="CHEBI:43474"/>
        <dbReference type="ChEBI" id="CHEBI:57416"/>
        <dbReference type="ChEBI" id="CHEBI:57822"/>
        <dbReference type="ChEBI" id="CHEBI:456216"/>
        <dbReference type="EC" id="6.3.2.4"/>
    </reaction>
</comment>
<feature type="domain" description="ATP-grasp" evidence="27">
    <location>
        <begin position="140"/>
        <end position="346"/>
    </location>
</feature>
<comment type="similarity">
    <text evidence="5 22">Belongs to the D-alanine--D-alanine ligase family.</text>
</comment>
<feature type="binding site" evidence="24">
    <location>
        <position position="136"/>
    </location>
    <ligand>
        <name>ATP</name>
        <dbReference type="ChEBI" id="CHEBI:30616"/>
    </ligand>
</feature>
<dbReference type="InterPro" id="IPR016185">
    <property type="entry name" value="PreATP-grasp_dom_sf"/>
</dbReference>
<feature type="binding site" evidence="24">
    <location>
        <begin position="189"/>
        <end position="190"/>
    </location>
    <ligand>
        <name>ATP</name>
        <dbReference type="ChEBI" id="CHEBI:30616"/>
    </ligand>
</feature>
<dbReference type="GO" id="GO:0005524">
    <property type="term" value="F:ATP binding"/>
    <property type="evidence" value="ECO:0007669"/>
    <property type="project" value="UniProtKB-UniRule"/>
</dbReference>
<evidence type="ECO:0000256" key="7">
    <source>
        <dbReference type="ARBA" id="ARBA00022490"/>
    </source>
</evidence>
<keyword evidence="11 26" id="KW-0067">ATP-binding</keyword>
<dbReference type="FunFam" id="3.30.470.20:FF:000008">
    <property type="entry name" value="D-alanine--D-alanine ligase"/>
    <property type="match status" value="1"/>
</dbReference>
<dbReference type="SUPFAM" id="SSF52440">
    <property type="entry name" value="PreATP-grasp domain"/>
    <property type="match status" value="1"/>
</dbReference>
<dbReference type="Proteomes" id="UP000515847">
    <property type="component" value="Chromosome"/>
</dbReference>
<proteinExistence type="inferred from homology"/>
<comment type="pathway">
    <text evidence="4 22">Cell wall biogenesis; peptidoglycan biosynthesis.</text>
</comment>
<keyword evidence="15 25" id="KW-0464">Manganese</keyword>
<evidence type="ECO:0000256" key="12">
    <source>
        <dbReference type="ARBA" id="ARBA00022842"/>
    </source>
</evidence>
<dbReference type="GO" id="GO:0009252">
    <property type="term" value="P:peptidoglycan biosynthetic process"/>
    <property type="evidence" value="ECO:0007669"/>
    <property type="project" value="UniProtKB-UniRule"/>
</dbReference>